<gene>
    <name evidence="1" type="ORF">J2S59_003888</name>
</gene>
<accession>A0ABT9NUH5</accession>
<comment type="caution">
    <text evidence="1">The sequence shown here is derived from an EMBL/GenBank/DDBJ whole genome shotgun (WGS) entry which is preliminary data.</text>
</comment>
<protein>
    <submittedName>
        <fullName evidence="1">Uncharacterized protein</fullName>
    </submittedName>
</protein>
<reference evidence="1 2" key="1">
    <citation type="submission" date="2023-07" db="EMBL/GenBank/DDBJ databases">
        <title>Sequencing the genomes of 1000 actinobacteria strains.</title>
        <authorList>
            <person name="Klenk H.-P."/>
        </authorList>
    </citation>
    <scope>NUCLEOTIDE SEQUENCE [LARGE SCALE GENOMIC DNA]</scope>
    <source>
        <strain evidence="1 2">GD13</strain>
    </source>
</reference>
<dbReference type="Proteomes" id="UP001240447">
    <property type="component" value="Unassembled WGS sequence"/>
</dbReference>
<name>A0ABT9NUH5_9ACTN</name>
<evidence type="ECO:0000313" key="1">
    <source>
        <dbReference type="EMBL" id="MDP9824079.1"/>
    </source>
</evidence>
<organism evidence="1 2">
    <name type="scientific">Nocardioides massiliensis</name>
    <dbReference type="NCBI Taxonomy" id="1325935"/>
    <lineage>
        <taxon>Bacteria</taxon>
        <taxon>Bacillati</taxon>
        <taxon>Actinomycetota</taxon>
        <taxon>Actinomycetes</taxon>
        <taxon>Propionibacteriales</taxon>
        <taxon>Nocardioidaceae</taxon>
        <taxon>Nocardioides</taxon>
    </lineage>
</organism>
<sequence>MTAPYPERDTLLTANSQNLSVRNRLEDVAYAQVRRRTVKIRANF</sequence>
<proteinExistence type="predicted"/>
<keyword evidence="2" id="KW-1185">Reference proteome</keyword>
<dbReference type="EMBL" id="JAUSQM010000001">
    <property type="protein sequence ID" value="MDP9824079.1"/>
    <property type="molecule type" value="Genomic_DNA"/>
</dbReference>
<evidence type="ECO:0000313" key="2">
    <source>
        <dbReference type="Proteomes" id="UP001240447"/>
    </source>
</evidence>